<dbReference type="PANTHER" id="PTHR42037">
    <property type="match status" value="1"/>
</dbReference>
<organism evidence="1 2">
    <name type="scientific">Apiospora saccharicola</name>
    <dbReference type="NCBI Taxonomy" id="335842"/>
    <lineage>
        <taxon>Eukaryota</taxon>
        <taxon>Fungi</taxon>
        <taxon>Dikarya</taxon>
        <taxon>Ascomycota</taxon>
        <taxon>Pezizomycotina</taxon>
        <taxon>Sordariomycetes</taxon>
        <taxon>Xylariomycetidae</taxon>
        <taxon>Amphisphaeriales</taxon>
        <taxon>Apiosporaceae</taxon>
        <taxon>Apiospora</taxon>
    </lineage>
</organism>
<accession>A0ABR1U3V0</accession>
<reference evidence="1 2" key="1">
    <citation type="submission" date="2023-01" db="EMBL/GenBank/DDBJ databases">
        <title>Analysis of 21 Apiospora genomes using comparative genomics revels a genus with tremendous synthesis potential of carbohydrate active enzymes and secondary metabolites.</title>
        <authorList>
            <person name="Sorensen T."/>
        </authorList>
    </citation>
    <scope>NUCLEOTIDE SEQUENCE [LARGE SCALE GENOMIC DNA]</scope>
    <source>
        <strain evidence="1 2">CBS 83171</strain>
    </source>
</reference>
<dbReference type="Pfam" id="PF14441">
    <property type="entry name" value="OTT_1508_deam"/>
    <property type="match status" value="1"/>
</dbReference>
<evidence type="ECO:0000313" key="2">
    <source>
        <dbReference type="Proteomes" id="UP001446871"/>
    </source>
</evidence>
<dbReference type="InterPro" id="IPR027796">
    <property type="entry name" value="OTT_1508_deam-like"/>
</dbReference>
<evidence type="ECO:0000313" key="1">
    <source>
        <dbReference type="EMBL" id="KAK8053559.1"/>
    </source>
</evidence>
<protein>
    <submittedName>
        <fullName evidence="1">Uncharacterized protein</fullName>
    </submittedName>
</protein>
<gene>
    <name evidence="1" type="ORF">PG996_012860</name>
</gene>
<dbReference type="Proteomes" id="UP001446871">
    <property type="component" value="Unassembled WGS sequence"/>
</dbReference>
<dbReference type="EMBL" id="JAQQWM010000008">
    <property type="protein sequence ID" value="KAK8053559.1"/>
    <property type="molecule type" value="Genomic_DNA"/>
</dbReference>
<sequence length="511" mass="57641">MSDDSAALPLVSSVQHKFYEPIILFEALNFASRDTVQSASQSEPLDVREPEQLFHAFVYKLAHLCDYKKRGTTVTSFMILLGDPSTGAVLYKFAVNQQRPDELEKTRHYVESLLKKVDQLINASSGRLQLRAKIHRDVLIFNKLRITLYLKQLQAQVEDCRTICNNNESEDTSEGLIGYADTSISAGLANIESSMQVNLGDREIADATFADEAQAVIDELQEFQKSPAGQLIADRARESRTLTGYPRPEWELQHTMSRLVAYTVSVQFLIKARKMWPRLFQGFDVSFVPSSQPAPRVFRNKSGSAEGIINRMTRKAKILQTFKAFVNDDLQGFDLNARILEQYQNPKFKPIVHSELLLLNWLQNSGGIRPERFFNGWMYIGASKPTCRLCHYYVEEHPSAVKVRPTHGNIYTNWRVPDVLPADGPEAITARNTMVDRMLRRVRDDAFDMVKQKVPSSYKQQVISLFLATSHDSNTFSARLTALDTATVQGSSVAGDFDDLASRLGDMGLGD</sequence>
<keyword evidence="2" id="KW-1185">Reference proteome</keyword>
<dbReference type="PANTHER" id="PTHR42037:SF1">
    <property type="match status" value="1"/>
</dbReference>
<comment type="caution">
    <text evidence="1">The sequence shown here is derived from an EMBL/GenBank/DDBJ whole genome shotgun (WGS) entry which is preliminary data.</text>
</comment>
<proteinExistence type="predicted"/>
<name>A0ABR1U3V0_9PEZI</name>